<dbReference type="EMBL" id="AJLS01000009">
    <property type="protein sequence ID" value="EKN71385.1"/>
    <property type="molecule type" value="Genomic_DNA"/>
</dbReference>
<dbReference type="Pfam" id="PF10282">
    <property type="entry name" value="Lactonase"/>
    <property type="match status" value="1"/>
</dbReference>
<sequence>MKKVGPFLLILFLLAGCQTEKLSVPQSMKDILVISNLKKQEISFVDLQTGKLTANDLNFRITSMEKINPNTIILAGENEDSLYRLQLKEGSLTKSVQTGKGVNEMLYRPKDHLLYFSNGLKNTVGFYDVQKGKVTDEVKTGKFPNSMALNENKNLLYVVNVKGASISVIDINTKKELAHFPIVERPEGIFFDGKYVWVGGHGPYGSLNDNIYVYDPETGKEVDRVKVGVMPVGFYGDASNSYVYAICHGSSSVYKIDIKNRSTSKPLKVGANPNDIIGDKHRIYVTSLDGDSLSIIDRTAFIKSKQILIKNGPHMMVLGDENE</sequence>
<dbReference type="eggNOG" id="COG3391">
    <property type="taxonomic scope" value="Bacteria"/>
</dbReference>
<organism evidence="1 2">
    <name type="scientific">Neobacillus bataviensis LMG 21833</name>
    <dbReference type="NCBI Taxonomy" id="1117379"/>
    <lineage>
        <taxon>Bacteria</taxon>
        <taxon>Bacillati</taxon>
        <taxon>Bacillota</taxon>
        <taxon>Bacilli</taxon>
        <taxon>Bacillales</taxon>
        <taxon>Bacillaceae</taxon>
        <taxon>Neobacillus</taxon>
    </lineage>
</organism>
<gene>
    <name evidence="1" type="ORF">BABA_01845</name>
</gene>
<dbReference type="STRING" id="1117379.BABA_01845"/>
<dbReference type="PANTHER" id="PTHR47197:SF3">
    <property type="entry name" value="DIHYDRO-HEME D1 DEHYDROGENASE"/>
    <property type="match status" value="1"/>
</dbReference>
<keyword evidence="1" id="KW-0449">Lipoprotein</keyword>
<dbReference type="Gene3D" id="2.130.10.10">
    <property type="entry name" value="YVTN repeat-like/Quinoprotein amine dehydrogenase"/>
    <property type="match status" value="2"/>
</dbReference>
<dbReference type="PATRIC" id="fig|1117379.3.peg.386"/>
<dbReference type="SUPFAM" id="SSF50974">
    <property type="entry name" value="Nitrous oxide reductase, N-terminal domain"/>
    <property type="match status" value="1"/>
</dbReference>
<dbReference type="InterPro" id="IPR051200">
    <property type="entry name" value="Host-pathogen_enzymatic-act"/>
</dbReference>
<protein>
    <submittedName>
        <fullName evidence="1">Lipoprotein</fullName>
    </submittedName>
</protein>
<dbReference type="OrthoDB" id="120019at2"/>
<dbReference type="AlphaFoldDB" id="K6CJN7"/>
<keyword evidence="2" id="KW-1185">Reference proteome</keyword>
<dbReference type="PROSITE" id="PS51257">
    <property type="entry name" value="PROKAR_LIPOPROTEIN"/>
    <property type="match status" value="1"/>
</dbReference>
<comment type="caution">
    <text evidence="1">The sequence shown here is derived from an EMBL/GenBank/DDBJ whole genome shotgun (WGS) entry which is preliminary data.</text>
</comment>
<dbReference type="InterPro" id="IPR019405">
    <property type="entry name" value="Lactonase_7-beta_prop"/>
</dbReference>
<dbReference type="InterPro" id="IPR011045">
    <property type="entry name" value="N2O_reductase_N"/>
</dbReference>
<proteinExistence type="predicted"/>
<dbReference type="Proteomes" id="UP000006316">
    <property type="component" value="Unassembled WGS sequence"/>
</dbReference>
<dbReference type="RefSeq" id="WP_007083412.1">
    <property type="nucleotide sequence ID" value="NZ_AJLS01000009.1"/>
</dbReference>
<evidence type="ECO:0000313" key="2">
    <source>
        <dbReference type="Proteomes" id="UP000006316"/>
    </source>
</evidence>
<accession>K6CJN7</accession>
<name>K6CJN7_9BACI</name>
<dbReference type="PANTHER" id="PTHR47197">
    <property type="entry name" value="PROTEIN NIRF"/>
    <property type="match status" value="1"/>
</dbReference>
<evidence type="ECO:0000313" key="1">
    <source>
        <dbReference type="EMBL" id="EKN71385.1"/>
    </source>
</evidence>
<reference evidence="1 2" key="1">
    <citation type="journal article" date="2012" name="Front. Microbiol.">
        <title>Redundancy and modularity in membrane-associated dissimilatory nitrate reduction in Bacillus.</title>
        <authorList>
            <person name="Heylen K."/>
            <person name="Keltjens J."/>
        </authorList>
    </citation>
    <scope>NUCLEOTIDE SEQUENCE [LARGE SCALE GENOMIC DNA]</scope>
    <source>
        <strain evidence="2">LMG 21833T</strain>
    </source>
</reference>
<dbReference type="InterPro" id="IPR015943">
    <property type="entry name" value="WD40/YVTN_repeat-like_dom_sf"/>
</dbReference>